<feature type="compositionally biased region" description="Polar residues" evidence="1">
    <location>
        <begin position="128"/>
        <end position="139"/>
    </location>
</feature>
<protein>
    <recommendedName>
        <fullName evidence="2">YMC020W-like alpha/beta hydrolase domain-containing protein</fullName>
    </recommendedName>
</protein>
<keyword evidence="4" id="KW-1185">Reference proteome</keyword>
<feature type="compositionally biased region" description="Low complexity" evidence="1">
    <location>
        <begin position="70"/>
        <end position="83"/>
    </location>
</feature>
<name>A0A9P3UV04_LYOSH</name>
<sequence length="1356" mass="142920">MSSSGRSSRSVRSPKPGVWRTVSISKISAATSLTYVFAEPEQGSPLAPAASKLPAASSSRSITNINTAESSSRLCSRGSMSSLPGRGANDGESQGLESREHAVVTTRGSSSSSPQASTSTTPMPLAEPQQTSDAESTRTIGAPSIAVTTVDAGGNPSSIPFPSAERTTAKHSPRKSSWFGSLSRGKGKDKAAKIDLRAPTPSENTSTPTSPPTEPLSAASPASQPSATTVEAPAPQSASPTPPAASSEPSSTPVTPAPPPESPVPATQSAPSAQTPSIDISPPPPQTPPRRSWFYSSIQASPSSPAPRAEIPASQPPSSHSIPSSIDEEVPALSTVTPPTSLPASPSIVTSPSIQSQNEGGSGRARLSSLNPTTSRYTLSIPLFGRPKGPSEAPGDPAQPEEVKTEPQQAMTEAKASNAPSSPVPAIEVTASDPDPTPPTALPLASNVETSAPPPAPTLTTRSASLPPPSSSVSSPSPESHPTPIPSSSSWWSYVGWGTSTPASNATRSSAEMEAEKHVNPGPTTSAPGDDGAGALSAPPPSSVEGTAPSGVMTEASVTAAGTSKPDVEPPRDATLDKPPMEDTEGQPENADVVMDTTAAAAAETTSAMATSSSWYAPWTWYSSTGASNVATAPQSTTEVSEAAVEPGIGEVNGDLKLDGAGEVTTNMEATAKIEQGTTALAEARVEKDQEPKDVNPITATISTNRSGWASFFSSRALMMKTITDAPASGTRVDENGMEVMDVDEESDGEAEQETRGRDKGMAKAIGGEPKEAKKVPIEPKAKVFGEKKAVTSATSSRASSLKRPALDTPVAVNKGTKANAPPLTISEDVKRETIKSTNKKKDVAVTTGKKSASPSPSTKSAPTPRTAVPNLVLPTWSDTFHTAPRNVIPPPPTSKLTKTMKLVSGMLFATEKPEDRAARKGKAREQEFLHFGKELPKAWDMLQDKLDTDVLRGCRRVVVIGIHGWFPGAIMRTVLGEPTGTSLKFANMMCQALEEFQEQHGVKLEQITKIPLEGEGTIEGRVARLYANLQANQEWMDALHAADAVLIATHSQGSIVSTHLLDRLIRDRHIRTAGNTITESASESFPTTGLAAPVLQPQRVCCLALCGIHLGPLRYLNSSSLLQPYFQYFESAAARELFEFQTTESEVSRNYVTALRTVVDHGVKMVYVASLNDQVVPLYSGLFTAASHPLILRALYIDGDAYHSSDFLSNLLVLLLRILNSGISDSGLTVHLSEATAGSLSGVGHSTAYEELATYSLAVKYLFLTNNGLEDHHADLVLEHFNATAEQNDYEIPWALRDVIADERVAYFFSREIAELRNAFRDWHPKTSILRDLKRKLQPIQRLPASFTAPSSSKL</sequence>
<evidence type="ECO:0000256" key="1">
    <source>
        <dbReference type="SAM" id="MobiDB-lite"/>
    </source>
</evidence>
<accession>A0A9P3UV04</accession>
<feature type="compositionally biased region" description="Basic and acidic residues" evidence="1">
    <location>
        <begin position="753"/>
        <end position="762"/>
    </location>
</feature>
<feature type="compositionally biased region" description="Polar residues" evidence="1">
    <location>
        <begin position="498"/>
        <end position="510"/>
    </location>
</feature>
<dbReference type="InterPro" id="IPR058934">
    <property type="entry name" value="YMC020W-like"/>
</dbReference>
<evidence type="ECO:0000313" key="3">
    <source>
        <dbReference type="EMBL" id="GLB45672.1"/>
    </source>
</evidence>
<dbReference type="PANTHER" id="PTHR47349:SF1">
    <property type="entry name" value="AER328WP"/>
    <property type="match status" value="1"/>
</dbReference>
<feature type="compositionally biased region" description="Low complexity" evidence="1">
    <location>
        <begin position="458"/>
        <end position="478"/>
    </location>
</feature>
<feature type="compositionally biased region" description="Low complexity" evidence="1">
    <location>
        <begin position="264"/>
        <end position="280"/>
    </location>
</feature>
<feature type="compositionally biased region" description="Low complexity" evidence="1">
    <location>
        <begin position="296"/>
        <end position="325"/>
    </location>
</feature>
<reference evidence="3" key="1">
    <citation type="submission" date="2022-07" db="EMBL/GenBank/DDBJ databases">
        <title>The genome of Lyophyllum shimeji provides insight into the initial evolution of ectomycorrhizal fungal genome.</title>
        <authorList>
            <person name="Kobayashi Y."/>
            <person name="Shibata T."/>
            <person name="Hirakawa H."/>
            <person name="Shigenobu S."/>
            <person name="Nishiyama T."/>
            <person name="Yamada A."/>
            <person name="Hasebe M."/>
            <person name="Kawaguchi M."/>
        </authorList>
    </citation>
    <scope>NUCLEOTIDE SEQUENCE</scope>
    <source>
        <strain evidence="3">AT787</strain>
    </source>
</reference>
<dbReference type="Proteomes" id="UP001063166">
    <property type="component" value="Unassembled WGS sequence"/>
</dbReference>
<organism evidence="3 4">
    <name type="scientific">Lyophyllum shimeji</name>
    <name type="common">Hon-shimeji</name>
    <name type="synonym">Tricholoma shimeji</name>
    <dbReference type="NCBI Taxonomy" id="47721"/>
    <lineage>
        <taxon>Eukaryota</taxon>
        <taxon>Fungi</taxon>
        <taxon>Dikarya</taxon>
        <taxon>Basidiomycota</taxon>
        <taxon>Agaricomycotina</taxon>
        <taxon>Agaricomycetes</taxon>
        <taxon>Agaricomycetidae</taxon>
        <taxon>Agaricales</taxon>
        <taxon>Tricholomatineae</taxon>
        <taxon>Lyophyllaceae</taxon>
        <taxon>Lyophyllum</taxon>
    </lineage>
</organism>
<dbReference type="Pfam" id="PF26147">
    <property type="entry name" value="AB_HYDROLASE_YMC0-YMC35"/>
    <property type="match status" value="2"/>
</dbReference>
<feature type="compositionally biased region" description="Polar residues" evidence="1">
    <location>
        <begin position="334"/>
        <end position="359"/>
    </location>
</feature>
<feature type="compositionally biased region" description="Basic and acidic residues" evidence="1">
    <location>
        <begin position="186"/>
        <end position="196"/>
    </location>
</feature>
<feature type="compositionally biased region" description="Low complexity" evidence="1">
    <location>
        <begin position="847"/>
        <end position="868"/>
    </location>
</feature>
<dbReference type="InterPro" id="IPR058933">
    <property type="entry name" value="YMC020W-like_ab_hydrolase"/>
</dbReference>
<feature type="compositionally biased region" description="Polar residues" evidence="1">
    <location>
        <begin position="60"/>
        <end position="69"/>
    </location>
</feature>
<feature type="compositionally biased region" description="Basic and acidic residues" evidence="1">
    <location>
        <begin position="828"/>
        <end position="844"/>
    </location>
</feature>
<feature type="compositionally biased region" description="Low complexity" evidence="1">
    <location>
        <begin position="105"/>
        <end position="121"/>
    </location>
</feature>
<dbReference type="OrthoDB" id="5598028at2759"/>
<feature type="compositionally biased region" description="Polar residues" evidence="1">
    <location>
        <begin position="368"/>
        <end position="378"/>
    </location>
</feature>
<proteinExistence type="predicted"/>
<evidence type="ECO:0000313" key="4">
    <source>
        <dbReference type="Proteomes" id="UP001063166"/>
    </source>
</evidence>
<feature type="domain" description="YMC020W-like alpha/beta hydrolase" evidence="2">
    <location>
        <begin position="955"/>
        <end position="1074"/>
    </location>
</feature>
<feature type="compositionally biased region" description="Basic and acidic residues" evidence="1">
    <location>
        <begin position="566"/>
        <end position="581"/>
    </location>
</feature>
<feature type="region of interest" description="Disordered" evidence="1">
    <location>
        <begin position="44"/>
        <end position="592"/>
    </location>
</feature>
<feature type="region of interest" description="Disordered" evidence="1">
    <location>
        <begin position="813"/>
        <end position="868"/>
    </location>
</feature>
<feature type="compositionally biased region" description="Low complexity" evidence="1">
    <location>
        <begin position="215"/>
        <end position="254"/>
    </location>
</feature>
<gene>
    <name evidence="3" type="ORF">LshimejAT787_2600050</name>
</gene>
<feature type="compositionally biased region" description="Low complexity" evidence="1">
    <location>
        <begin position="198"/>
        <end position="208"/>
    </location>
</feature>
<evidence type="ECO:0000259" key="2">
    <source>
        <dbReference type="Pfam" id="PF26147"/>
    </source>
</evidence>
<feature type="domain" description="YMC020W-like alpha/beta hydrolase" evidence="2">
    <location>
        <begin position="1095"/>
        <end position="1302"/>
    </location>
</feature>
<feature type="region of interest" description="Disordered" evidence="1">
    <location>
        <begin position="742"/>
        <end position="772"/>
    </location>
</feature>
<dbReference type="EMBL" id="BRPK01000026">
    <property type="protein sequence ID" value="GLB45672.1"/>
    <property type="molecule type" value="Genomic_DNA"/>
</dbReference>
<comment type="caution">
    <text evidence="3">The sequence shown here is derived from an EMBL/GenBank/DDBJ whole genome shotgun (WGS) entry which is preliminary data.</text>
</comment>
<feature type="compositionally biased region" description="Acidic residues" evidence="1">
    <location>
        <begin position="742"/>
        <end position="752"/>
    </location>
</feature>
<dbReference type="PANTHER" id="PTHR47349">
    <property type="entry name" value="CHROMOSOME 8, WHOLE GENOME SHOTGUN SEQUENCE"/>
    <property type="match status" value="1"/>
</dbReference>
<feature type="compositionally biased region" description="Low complexity" evidence="1">
    <location>
        <begin position="44"/>
        <end position="59"/>
    </location>
</feature>